<dbReference type="Proteomes" id="UP000039046">
    <property type="component" value="Unassembled WGS sequence"/>
</dbReference>
<reference evidence="3 4" key="1">
    <citation type="journal article" date="2015" name="Genome Announc.">
        <title>Draft Genome Sequence and Gene Annotation of the Entomopathogenic Fungus Verticillium hemipterigenum.</title>
        <authorList>
            <person name="Horn F."/>
            <person name="Habel A."/>
            <person name="Scharf D.H."/>
            <person name="Dworschak J."/>
            <person name="Brakhage A.A."/>
            <person name="Guthke R."/>
            <person name="Hertweck C."/>
            <person name="Linde J."/>
        </authorList>
    </citation>
    <scope>NUCLEOTIDE SEQUENCE [LARGE SCALE GENOMIC DNA]</scope>
</reference>
<accession>A0A0A1T7M9</accession>
<dbReference type="EMBL" id="CDHN01000001">
    <property type="protein sequence ID" value="CEJ82287.1"/>
    <property type="molecule type" value="Genomic_DNA"/>
</dbReference>
<sequence length="184" mass="19709">MRFISTIALAMAATAMASAPPNPEERSKSIRTGTACFTTTTTMGQSCGPGTNAQGKPAQVCTQVPQASAGCLPHWLCNQDSGEAVCMKKHDSLDLGGIIVAHKRAAAKAEAVALARAATKKKRAEEMRAPLMSQPEGASNPFQDQQQQPQHSEYQPQHDYSHPAGYQQPSHQDQTQQNPHPYGS</sequence>
<evidence type="ECO:0000256" key="1">
    <source>
        <dbReference type="SAM" id="MobiDB-lite"/>
    </source>
</evidence>
<protein>
    <submittedName>
        <fullName evidence="3">Uncharacterized protein</fullName>
    </submittedName>
</protein>
<proteinExistence type="predicted"/>
<feature type="signal peptide" evidence="2">
    <location>
        <begin position="1"/>
        <end position="19"/>
    </location>
</feature>
<evidence type="ECO:0000313" key="4">
    <source>
        <dbReference type="Proteomes" id="UP000039046"/>
    </source>
</evidence>
<feature type="region of interest" description="Disordered" evidence="1">
    <location>
        <begin position="123"/>
        <end position="184"/>
    </location>
</feature>
<gene>
    <name evidence="3" type="ORF">VHEMI02363</name>
</gene>
<feature type="chain" id="PRO_5001979413" evidence="2">
    <location>
        <begin position="20"/>
        <end position="184"/>
    </location>
</feature>
<feature type="compositionally biased region" description="Polar residues" evidence="1">
    <location>
        <begin position="167"/>
        <end position="184"/>
    </location>
</feature>
<keyword evidence="4" id="KW-1185">Reference proteome</keyword>
<keyword evidence="2" id="KW-0732">Signal</keyword>
<dbReference type="AlphaFoldDB" id="A0A0A1T7M9"/>
<feature type="compositionally biased region" description="Low complexity" evidence="1">
    <location>
        <begin position="141"/>
        <end position="157"/>
    </location>
</feature>
<evidence type="ECO:0000256" key="2">
    <source>
        <dbReference type="SAM" id="SignalP"/>
    </source>
</evidence>
<dbReference type="HOGENOM" id="CLU_1469209_0_0_1"/>
<dbReference type="OrthoDB" id="21629at2759"/>
<organism evidence="3 4">
    <name type="scientific">[Torrubiella] hemipterigena</name>
    <dbReference type="NCBI Taxonomy" id="1531966"/>
    <lineage>
        <taxon>Eukaryota</taxon>
        <taxon>Fungi</taxon>
        <taxon>Dikarya</taxon>
        <taxon>Ascomycota</taxon>
        <taxon>Pezizomycotina</taxon>
        <taxon>Sordariomycetes</taxon>
        <taxon>Hypocreomycetidae</taxon>
        <taxon>Hypocreales</taxon>
        <taxon>Clavicipitaceae</taxon>
        <taxon>Clavicipitaceae incertae sedis</taxon>
        <taxon>'Torrubiella' clade</taxon>
    </lineage>
</organism>
<name>A0A0A1T7M9_9HYPO</name>
<evidence type="ECO:0000313" key="3">
    <source>
        <dbReference type="EMBL" id="CEJ82287.1"/>
    </source>
</evidence>